<keyword evidence="2" id="KW-1185">Reference proteome</keyword>
<dbReference type="AlphaFoldDB" id="A0A2C6D0I2"/>
<accession>A0A2C6D0I2</accession>
<organism evidence="1 2">
    <name type="scientific">Budvicia aquatica</name>
    <dbReference type="NCBI Taxonomy" id="82979"/>
    <lineage>
        <taxon>Bacteria</taxon>
        <taxon>Pseudomonadati</taxon>
        <taxon>Pseudomonadota</taxon>
        <taxon>Gammaproteobacteria</taxon>
        <taxon>Enterobacterales</taxon>
        <taxon>Budviciaceae</taxon>
        <taxon>Budvicia</taxon>
    </lineage>
</organism>
<comment type="caution">
    <text evidence="1">The sequence shown here is derived from an EMBL/GenBank/DDBJ whole genome shotgun (WGS) entry which is preliminary data.</text>
</comment>
<evidence type="ECO:0000313" key="1">
    <source>
        <dbReference type="EMBL" id="PHI32439.1"/>
    </source>
</evidence>
<dbReference type="EMBL" id="PDDX01000001">
    <property type="protein sequence ID" value="PHI32439.1"/>
    <property type="molecule type" value="Genomic_DNA"/>
</dbReference>
<evidence type="ECO:0000313" key="2">
    <source>
        <dbReference type="Proteomes" id="UP000224974"/>
    </source>
</evidence>
<proteinExistence type="predicted"/>
<sequence>MFITHPKLLIRLYRSYFKWHLCWPRSLTRITDLSKRIGTRSLAAAMPLKLFWYIKWLCLK</sequence>
<dbReference type="Proteomes" id="UP000224974">
    <property type="component" value="Unassembled WGS sequence"/>
</dbReference>
<gene>
    <name evidence="1" type="ORF">CRN84_25560</name>
</gene>
<name>A0A2C6D0I2_9GAMM</name>
<protein>
    <submittedName>
        <fullName evidence="1">Uncharacterized protein</fullName>
    </submittedName>
</protein>
<reference evidence="2" key="1">
    <citation type="submission" date="2017-09" db="EMBL/GenBank/DDBJ databases">
        <title>FDA dAtabase for Regulatory Grade micrObial Sequences (FDA-ARGOS): Supporting development and validation of Infectious Disease Dx tests.</title>
        <authorList>
            <person name="Minogue T."/>
            <person name="Wolcott M."/>
            <person name="Wasieloski L."/>
            <person name="Aguilar W."/>
            <person name="Moore D."/>
            <person name="Tallon L."/>
            <person name="Sadzewicz L."/>
            <person name="Ott S."/>
            <person name="Zhao X."/>
            <person name="Nagaraj S."/>
            <person name="Vavikolanu K."/>
            <person name="Aluvathingal J."/>
            <person name="Nadendla S."/>
            <person name="Sichtig H."/>
        </authorList>
    </citation>
    <scope>NUCLEOTIDE SEQUENCE [LARGE SCALE GENOMIC DNA]</scope>
    <source>
        <strain evidence="2">FDAARGOS_387</strain>
    </source>
</reference>